<proteinExistence type="predicted"/>
<feature type="compositionally biased region" description="Polar residues" evidence="1">
    <location>
        <begin position="346"/>
        <end position="376"/>
    </location>
</feature>
<feature type="compositionally biased region" description="Polar residues" evidence="1">
    <location>
        <begin position="442"/>
        <end position="451"/>
    </location>
</feature>
<dbReference type="Proteomes" id="UP000800093">
    <property type="component" value="Unassembled WGS sequence"/>
</dbReference>
<gene>
    <name evidence="2" type="ORF">CC78DRAFT_577426</name>
</gene>
<dbReference type="AlphaFoldDB" id="A0A9P4KFW4"/>
<feature type="region of interest" description="Disordered" evidence="1">
    <location>
        <begin position="342"/>
        <end position="430"/>
    </location>
</feature>
<name>A0A9P4KFW4_9PLEO</name>
<dbReference type="EMBL" id="ML986593">
    <property type="protein sequence ID" value="KAF2267227.1"/>
    <property type="molecule type" value="Genomic_DNA"/>
</dbReference>
<feature type="compositionally biased region" description="Polar residues" evidence="1">
    <location>
        <begin position="175"/>
        <end position="197"/>
    </location>
</feature>
<comment type="caution">
    <text evidence="2">The sequence shown here is derived from an EMBL/GenBank/DDBJ whole genome shotgun (WGS) entry which is preliminary data.</text>
</comment>
<dbReference type="OrthoDB" id="3798150at2759"/>
<evidence type="ECO:0000313" key="3">
    <source>
        <dbReference type="Proteomes" id="UP000800093"/>
    </source>
</evidence>
<accession>A0A9P4KFW4</accession>
<reference evidence="3" key="1">
    <citation type="journal article" date="2020" name="Stud. Mycol.">
        <title>101 Dothideomycetes genomes: A test case for predicting lifestyles and emergence of pathogens.</title>
        <authorList>
            <person name="Haridas S."/>
            <person name="Albert R."/>
            <person name="Binder M."/>
            <person name="Bloem J."/>
            <person name="LaButti K."/>
            <person name="Salamov A."/>
            <person name="Andreopoulos B."/>
            <person name="Baker S."/>
            <person name="Barry K."/>
            <person name="Bills G."/>
            <person name="Bluhm B."/>
            <person name="Cannon C."/>
            <person name="Castanera R."/>
            <person name="Culley D."/>
            <person name="Daum C."/>
            <person name="Ezra D."/>
            <person name="Gonzalez J."/>
            <person name="Henrissat B."/>
            <person name="Kuo A."/>
            <person name="Liang C."/>
            <person name="Lipzen A."/>
            <person name="Lutzoni F."/>
            <person name="Magnuson J."/>
            <person name="Mondo S."/>
            <person name="Nolan M."/>
            <person name="Ohm R."/>
            <person name="Pangilinan J."/>
            <person name="Park H.-J."/>
            <person name="Ramirez L."/>
            <person name="Alfaro M."/>
            <person name="Sun H."/>
            <person name="Tritt A."/>
            <person name="Yoshinaga Y."/>
            <person name="Zwiers L.-H."/>
            <person name="Turgeon B."/>
            <person name="Goodwin S."/>
            <person name="Spatafora J."/>
            <person name="Crous P."/>
            <person name="Grigoriev I."/>
        </authorList>
    </citation>
    <scope>NUCLEOTIDE SEQUENCE [LARGE SCALE GENOMIC DNA]</scope>
    <source>
        <strain evidence="3">CBS 304.66</strain>
    </source>
</reference>
<sequence>MDFGASSLFVSINSALKLVEFGVRIAEVGTENEVFIRTIAVVRDNLRETERLLNLESVQNKLTKVPAKADWIRNAIYSTKSALNEIGKWVERARLDQETTGSVKFETRVRWVFNDHEKIKNRQAELLACHQQLSTVLNYLSPLEDEAIIPKVSTDDVQIRFDDIISPRQKSLAMTKSSGFLRSPTRSNKNDPPSTWTPCLGSEREISTDYAHPTACVFRTSTNTLPPITERLPIETQAPPSSPPPAYTSTASDAYMIQRQPTSSSSANFSSTMYISHFPKNPLEMAHPGIEDKKNSSLWTYERAEYEAYEITPELEGDFISFSATNSQGPVNPFELFAESELEKSSAFSTQSRKTGEDTQPTSLQPGNASFSTLFQNGDPEQPPRYPPRTTGYQTRKIIPVVGTHRGLTPDQKNSSSRGSVTRDDIRQTTDTLNAIEKSDNTRMTIRSGTQAELPASYRGPIGSITLIQPQITGPPATLPRPLSSPYMPTMTSAVTQSTPGLDHISSEPIPVSSTISPTIKALTHETTGDIFLKTNAESEIVYGYAGKP</sequence>
<protein>
    <submittedName>
        <fullName evidence="2">Uncharacterized protein</fullName>
    </submittedName>
</protein>
<feature type="region of interest" description="Disordered" evidence="1">
    <location>
        <begin position="438"/>
        <end position="457"/>
    </location>
</feature>
<evidence type="ECO:0000313" key="2">
    <source>
        <dbReference type="EMBL" id="KAF2267227.1"/>
    </source>
</evidence>
<evidence type="ECO:0000256" key="1">
    <source>
        <dbReference type="SAM" id="MobiDB-lite"/>
    </source>
</evidence>
<organism evidence="2 3">
    <name type="scientific">Lojkania enalia</name>
    <dbReference type="NCBI Taxonomy" id="147567"/>
    <lineage>
        <taxon>Eukaryota</taxon>
        <taxon>Fungi</taxon>
        <taxon>Dikarya</taxon>
        <taxon>Ascomycota</taxon>
        <taxon>Pezizomycotina</taxon>
        <taxon>Dothideomycetes</taxon>
        <taxon>Pleosporomycetidae</taxon>
        <taxon>Pleosporales</taxon>
        <taxon>Pleosporales incertae sedis</taxon>
        <taxon>Lojkania</taxon>
    </lineage>
</organism>
<feature type="compositionally biased region" description="Polar residues" evidence="1">
    <location>
        <begin position="411"/>
        <end position="420"/>
    </location>
</feature>
<feature type="region of interest" description="Disordered" evidence="1">
    <location>
        <begin position="175"/>
        <end position="201"/>
    </location>
</feature>
<keyword evidence="3" id="KW-1185">Reference proteome</keyword>